<gene>
    <name evidence="1" type="ORF">EWM57_20790</name>
</gene>
<proteinExistence type="predicted"/>
<dbReference type="NCBIfam" id="TIGR04183">
    <property type="entry name" value="Por_Secre_tail"/>
    <property type="match status" value="1"/>
</dbReference>
<dbReference type="RefSeq" id="WP_129923212.1">
    <property type="nucleotide sequence ID" value="NZ_SEWE01000108.1"/>
</dbReference>
<dbReference type="AlphaFoldDB" id="A0A4Q5L660"/>
<comment type="caution">
    <text evidence="1">The sequence shown here is derived from an EMBL/GenBank/DDBJ whole genome shotgun (WGS) entry which is preliminary data.</text>
</comment>
<feature type="non-terminal residue" evidence="1">
    <location>
        <position position="1"/>
    </location>
</feature>
<name>A0A4Q5L660_9BACT</name>
<sequence length="127" mass="13336">TPYAEAGGGGAAGPAYSLNFSATDQVPPVPQVAGAQAGQPAGAEWLVYPNPSSDGRFFLRLPAAGRGEISYTLLSALGTRVAAGKWLTKEQTPELPLDFSRLLPAPGVYLLLLEGPGFSQRLRLLRE</sequence>
<organism evidence="1 2">
    <name type="scientific">Hymenobacter persicinus</name>
    <dbReference type="NCBI Taxonomy" id="2025506"/>
    <lineage>
        <taxon>Bacteria</taxon>
        <taxon>Pseudomonadati</taxon>
        <taxon>Bacteroidota</taxon>
        <taxon>Cytophagia</taxon>
        <taxon>Cytophagales</taxon>
        <taxon>Hymenobacteraceae</taxon>
        <taxon>Hymenobacter</taxon>
    </lineage>
</organism>
<dbReference type="EMBL" id="SEWE01000108">
    <property type="protein sequence ID" value="RYU73092.1"/>
    <property type="molecule type" value="Genomic_DNA"/>
</dbReference>
<dbReference type="Proteomes" id="UP000294155">
    <property type="component" value="Unassembled WGS sequence"/>
</dbReference>
<dbReference type="OrthoDB" id="9805017at2"/>
<evidence type="ECO:0000313" key="2">
    <source>
        <dbReference type="Proteomes" id="UP000294155"/>
    </source>
</evidence>
<accession>A0A4Q5L660</accession>
<dbReference type="InterPro" id="IPR026444">
    <property type="entry name" value="Secre_tail"/>
</dbReference>
<keyword evidence="2" id="KW-1185">Reference proteome</keyword>
<reference evidence="1 2" key="1">
    <citation type="submission" date="2019-02" db="EMBL/GenBank/DDBJ databases">
        <title>Bacterial novel species isolated from soil.</title>
        <authorList>
            <person name="Jung H.-Y."/>
        </authorList>
    </citation>
    <scope>NUCLEOTIDE SEQUENCE [LARGE SCALE GENOMIC DNA]</scope>
    <source>
        <strain evidence="1 2">1-3-3-3</strain>
    </source>
</reference>
<evidence type="ECO:0000313" key="1">
    <source>
        <dbReference type="EMBL" id="RYU73092.1"/>
    </source>
</evidence>
<protein>
    <submittedName>
        <fullName evidence="1">T9SS type A sorting domain-containing protein</fullName>
    </submittedName>
</protein>